<evidence type="ECO:0000313" key="2">
    <source>
        <dbReference type="Proteomes" id="UP000010296"/>
    </source>
</evidence>
<dbReference type="AlphaFoldDB" id="E6LDU6"/>
<protein>
    <recommendedName>
        <fullName evidence="3">YolD-like protein</fullName>
    </recommendedName>
</protein>
<sequence length="114" mass="13263">MGQLWTDSSKNFLDRFLTDEADKADAFAQAEDFSQRLQLASEYKLLVVLQIQTKQMKSPETISGWVLKKRINGCQIILKLLDDPMQWRIVDITSIKKMSQSPLMKENRRDEKLS</sequence>
<dbReference type="STRING" id="888064.HMPREF9088_0536"/>
<dbReference type="Proteomes" id="UP000010296">
    <property type="component" value="Unassembled WGS sequence"/>
</dbReference>
<name>E6LDU6_ENTI1</name>
<evidence type="ECO:0008006" key="3">
    <source>
        <dbReference type="Google" id="ProtNLM"/>
    </source>
</evidence>
<keyword evidence="2" id="KW-1185">Reference proteome</keyword>
<organism evidence="1 2">
    <name type="scientific">Enterococcus italicus (strain DSM 15952 / CCUG 50447 / LMG 22039 / TP 1.5)</name>
    <dbReference type="NCBI Taxonomy" id="888064"/>
    <lineage>
        <taxon>Bacteria</taxon>
        <taxon>Bacillati</taxon>
        <taxon>Bacillota</taxon>
        <taxon>Bacilli</taxon>
        <taxon>Lactobacillales</taxon>
        <taxon>Enterococcaceae</taxon>
        <taxon>Enterococcus</taxon>
    </lineage>
</organism>
<evidence type="ECO:0000313" key="1">
    <source>
        <dbReference type="EMBL" id="EFU74622.1"/>
    </source>
</evidence>
<accession>E6LDU6</accession>
<dbReference type="EMBL" id="AEPV01000019">
    <property type="protein sequence ID" value="EFU74622.1"/>
    <property type="molecule type" value="Genomic_DNA"/>
</dbReference>
<comment type="caution">
    <text evidence="1">The sequence shown here is derived from an EMBL/GenBank/DDBJ whole genome shotgun (WGS) entry which is preliminary data.</text>
</comment>
<reference evidence="1 2" key="1">
    <citation type="submission" date="2010-12" db="EMBL/GenBank/DDBJ databases">
        <authorList>
            <person name="Muzny D."/>
            <person name="Qin X."/>
            <person name="Deng J."/>
            <person name="Jiang H."/>
            <person name="Liu Y."/>
            <person name="Qu J."/>
            <person name="Song X.-Z."/>
            <person name="Zhang L."/>
            <person name="Thornton R."/>
            <person name="Coyle M."/>
            <person name="Francisco L."/>
            <person name="Jackson L."/>
            <person name="Javaid M."/>
            <person name="Korchina V."/>
            <person name="Kovar C."/>
            <person name="Mata R."/>
            <person name="Mathew T."/>
            <person name="Ngo R."/>
            <person name="Nguyen L."/>
            <person name="Nguyen N."/>
            <person name="Okwuonu G."/>
            <person name="Ongeri F."/>
            <person name="Pham C."/>
            <person name="Simmons D."/>
            <person name="Wilczek-Boney K."/>
            <person name="Hale W."/>
            <person name="Jakkamsetti A."/>
            <person name="Pham P."/>
            <person name="Ruth R."/>
            <person name="San Lucas F."/>
            <person name="Warren J."/>
            <person name="Zhang J."/>
            <person name="Zhao Z."/>
            <person name="Zhou C."/>
            <person name="Zhu D."/>
            <person name="Lee S."/>
            <person name="Bess C."/>
            <person name="Blankenburg K."/>
            <person name="Forbes L."/>
            <person name="Fu Q."/>
            <person name="Gubbala S."/>
            <person name="Hirani K."/>
            <person name="Jayaseelan J.C."/>
            <person name="Lara F."/>
            <person name="Munidasa M."/>
            <person name="Palculict T."/>
            <person name="Patil S."/>
            <person name="Pu L.-L."/>
            <person name="Saada N."/>
            <person name="Tang L."/>
            <person name="Weissenberger G."/>
            <person name="Zhu Y."/>
            <person name="Hemphill L."/>
            <person name="Shang Y."/>
            <person name="Youmans B."/>
            <person name="Ayvaz T."/>
            <person name="Ross M."/>
            <person name="Santibanez J."/>
            <person name="Aqrawi P."/>
            <person name="Gross S."/>
            <person name="Joshi V."/>
            <person name="Fowler G."/>
            <person name="Nazareth L."/>
            <person name="Reid J."/>
            <person name="Worley K."/>
            <person name="Petrosino J."/>
            <person name="Highlander S."/>
            <person name="Gibbs R."/>
        </authorList>
    </citation>
    <scope>NUCLEOTIDE SEQUENCE [LARGE SCALE GENOMIC DNA]</scope>
    <source>
        <strain evidence="2">DSM 15952 / CCUG 50447 / LMG 22039 / TP 1.5</strain>
    </source>
</reference>
<proteinExistence type="predicted"/>
<dbReference type="HOGENOM" id="CLU_163239_0_0_9"/>
<gene>
    <name evidence="1" type="ORF">HMPREF9088_0536</name>
</gene>